<proteinExistence type="predicted"/>
<accession>A0AAF0DCE9</accession>
<dbReference type="EMBL" id="CP120627">
    <property type="protein sequence ID" value="WEW55966.1"/>
    <property type="molecule type" value="Genomic_DNA"/>
</dbReference>
<dbReference type="InterPro" id="IPR011009">
    <property type="entry name" value="Kinase-like_dom_sf"/>
</dbReference>
<evidence type="ECO:0000313" key="1">
    <source>
        <dbReference type="EMBL" id="WEW55966.1"/>
    </source>
</evidence>
<reference evidence="1" key="1">
    <citation type="submission" date="2023-03" db="EMBL/GenBank/DDBJ databases">
        <title>Emydomyces testavorans Genome Sequence.</title>
        <authorList>
            <person name="Hoyer L."/>
        </authorList>
    </citation>
    <scope>NUCLEOTIDE SEQUENCE</scope>
    <source>
        <strain evidence="1">16-2883</strain>
    </source>
</reference>
<evidence type="ECO:0000313" key="2">
    <source>
        <dbReference type="Proteomes" id="UP001219355"/>
    </source>
</evidence>
<sequence length="267" mass="31368">MVVQLNCPLFNGCFVLKLYDRRFATQLRQDEEASPWNLQIESDYCEFVRNGRAPEFFDLCTAKFCEDEDWAYEQREKWNKAQHEAYLQYLCRRTYNIEKVAYDKLRDIQGKHVPRLFARILLQPSGPALANEYLDCPGILLEYIQGFPLTNLAGNASKKDFQYVCEDAIRVVHLIGDRGIINKDTKTRSFIVREDPVTKKFKVFMTDFGLCAFRCQAKDDREFNEWQADQDEEGAVGRVMERKLKGGFKYRLSARAWKLLDEFKSEE</sequence>
<protein>
    <recommendedName>
        <fullName evidence="3">Protein kinase domain-containing protein</fullName>
    </recommendedName>
</protein>
<dbReference type="Proteomes" id="UP001219355">
    <property type="component" value="Chromosome 1"/>
</dbReference>
<keyword evidence="2" id="KW-1185">Reference proteome</keyword>
<dbReference type="AlphaFoldDB" id="A0AAF0DCE9"/>
<name>A0AAF0DCE9_9EURO</name>
<gene>
    <name evidence="1" type="ORF">PRK78_001401</name>
</gene>
<organism evidence="1 2">
    <name type="scientific">Emydomyces testavorans</name>
    <dbReference type="NCBI Taxonomy" id="2070801"/>
    <lineage>
        <taxon>Eukaryota</taxon>
        <taxon>Fungi</taxon>
        <taxon>Dikarya</taxon>
        <taxon>Ascomycota</taxon>
        <taxon>Pezizomycotina</taxon>
        <taxon>Eurotiomycetes</taxon>
        <taxon>Eurotiomycetidae</taxon>
        <taxon>Onygenales</taxon>
        <taxon>Nannizziopsiaceae</taxon>
        <taxon>Emydomyces</taxon>
    </lineage>
</organism>
<evidence type="ECO:0008006" key="3">
    <source>
        <dbReference type="Google" id="ProtNLM"/>
    </source>
</evidence>
<dbReference type="SUPFAM" id="SSF56112">
    <property type="entry name" value="Protein kinase-like (PK-like)"/>
    <property type="match status" value="1"/>
</dbReference>